<dbReference type="GO" id="GO:0009401">
    <property type="term" value="P:phosphoenolpyruvate-dependent sugar phosphotransferase system"/>
    <property type="evidence" value="ECO:0007669"/>
    <property type="project" value="UniProtKB-KW"/>
</dbReference>
<dbReference type="Gene3D" id="2.70.70.10">
    <property type="entry name" value="Glucose Permease (Domain IIA)"/>
    <property type="match status" value="1"/>
</dbReference>
<evidence type="ECO:0000256" key="5">
    <source>
        <dbReference type="ARBA" id="ARBA00022683"/>
    </source>
</evidence>
<dbReference type="PANTHER" id="PTHR45008:SF1">
    <property type="entry name" value="PTS SYSTEM GLUCOSE-SPECIFIC EIIA COMPONENT"/>
    <property type="match status" value="1"/>
</dbReference>
<keyword evidence="5" id="KW-0598">Phosphotransferase system</keyword>
<keyword evidence="3 8" id="KW-0762">Sugar transport</keyword>
<dbReference type="GO" id="GO:0005737">
    <property type="term" value="C:cytoplasm"/>
    <property type="evidence" value="ECO:0007669"/>
    <property type="project" value="UniProtKB-SubCell"/>
</dbReference>
<reference evidence="8" key="2">
    <citation type="journal article" date="2021" name="PeerJ">
        <title>Extensive microbial diversity within the chicken gut microbiome revealed by metagenomics and culture.</title>
        <authorList>
            <person name="Gilroy R."/>
            <person name="Ravi A."/>
            <person name="Getino M."/>
            <person name="Pursley I."/>
            <person name="Horton D.L."/>
            <person name="Alikhan N.F."/>
            <person name="Baker D."/>
            <person name="Gharbi K."/>
            <person name="Hall N."/>
            <person name="Watson M."/>
            <person name="Adriaenssens E.M."/>
            <person name="Foster-Nyarko E."/>
            <person name="Jarju S."/>
            <person name="Secka A."/>
            <person name="Antonio M."/>
            <person name="Oren A."/>
            <person name="Chaudhuri R.R."/>
            <person name="La Ragione R."/>
            <person name="Hildebrand F."/>
            <person name="Pallen M.J."/>
        </authorList>
    </citation>
    <scope>NUCLEOTIDE SEQUENCE</scope>
    <source>
        <strain evidence="8">ChiSjej3B21-11622</strain>
    </source>
</reference>
<dbReference type="InterPro" id="IPR011055">
    <property type="entry name" value="Dup_hybrid_motif"/>
</dbReference>
<dbReference type="InterPro" id="IPR001127">
    <property type="entry name" value="PTS_EIIA_1_perm"/>
</dbReference>
<dbReference type="SUPFAM" id="SSF51261">
    <property type="entry name" value="Duplicated hybrid motif"/>
    <property type="match status" value="1"/>
</dbReference>
<dbReference type="Pfam" id="PF00358">
    <property type="entry name" value="PTS_EIIA_1"/>
    <property type="match status" value="1"/>
</dbReference>
<evidence type="ECO:0000256" key="2">
    <source>
        <dbReference type="ARBA" id="ARBA00022448"/>
    </source>
</evidence>
<gene>
    <name evidence="8" type="ORF">IAB26_06815</name>
</gene>
<dbReference type="NCBIfam" id="TIGR00830">
    <property type="entry name" value="PTBA"/>
    <property type="match status" value="1"/>
</dbReference>
<accession>A0A9D0ZUK7</accession>
<comment type="subcellular location">
    <subcellularLocation>
        <location evidence="1">Cytoplasm</location>
    </subcellularLocation>
</comment>
<proteinExistence type="predicted"/>
<dbReference type="PANTHER" id="PTHR45008">
    <property type="entry name" value="PTS SYSTEM GLUCOSE-SPECIFIC EIIA COMPONENT"/>
    <property type="match status" value="1"/>
</dbReference>
<evidence type="ECO:0000256" key="6">
    <source>
        <dbReference type="ARBA" id="ARBA00022777"/>
    </source>
</evidence>
<evidence type="ECO:0000256" key="4">
    <source>
        <dbReference type="ARBA" id="ARBA00022679"/>
    </source>
</evidence>
<keyword evidence="6" id="KW-0418">Kinase</keyword>
<keyword evidence="4" id="KW-0808">Transferase</keyword>
<dbReference type="AlphaFoldDB" id="A0A9D0ZUK7"/>
<dbReference type="FunFam" id="2.70.70.10:FF:000001">
    <property type="entry name" value="PTS system glucose-specific IIA component"/>
    <property type="match status" value="1"/>
</dbReference>
<evidence type="ECO:0000313" key="8">
    <source>
        <dbReference type="EMBL" id="HIQ96257.1"/>
    </source>
</evidence>
<evidence type="ECO:0000256" key="1">
    <source>
        <dbReference type="ARBA" id="ARBA00004496"/>
    </source>
</evidence>
<evidence type="ECO:0000313" key="9">
    <source>
        <dbReference type="Proteomes" id="UP000886886"/>
    </source>
</evidence>
<keyword evidence="2" id="KW-0813">Transport</keyword>
<dbReference type="GO" id="GO:0016301">
    <property type="term" value="F:kinase activity"/>
    <property type="evidence" value="ECO:0007669"/>
    <property type="project" value="UniProtKB-KW"/>
</dbReference>
<evidence type="ECO:0000256" key="3">
    <source>
        <dbReference type="ARBA" id="ARBA00022597"/>
    </source>
</evidence>
<reference evidence="8" key="1">
    <citation type="submission" date="2020-10" db="EMBL/GenBank/DDBJ databases">
        <authorList>
            <person name="Gilroy R."/>
        </authorList>
    </citation>
    <scope>NUCLEOTIDE SEQUENCE</scope>
    <source>
        <strain evidence="8">ChiSjej3B21-11622</strain>
    </source>
</reference>
<evidence type="ECO:0000259" key="7">
    <source>
        <dbReference type="PROSITE" id="PS51093"/>
    </source>
</evidence>
<name>A0A9D0ZUK7_9FIRM</name>
<dbReference type="InterPro" id="IPR050890">
    <property type="entry name" value="PTS_EIIA_component"/>
</dbReference>
<protein>
    <submittedName>
        <fullName evidence="8">PTS glucose transporter subunit IIA</fullName>
    </submittedName>
</protein>
<organism evidence="8 9">
    <name type="scientific">Candidatus Limivivens merdigallinarum</name>
    <dbReference type="NCBI Taxonomy" id="2840859"/>
    <lineage>
        <taxon>Bacteria</taxon>
        <taxon>Bacillati</taxon>
        <taxon>Bacillota</taxon>
        <taxon>Clostridia</taxon>
        <taxon>Lachnospirales</taxon>
        <taxon>Lachnospiraceae</taxon>
        <taxon>Lachnospiraceae incertae sedis</taxon>
        <taxon>Candidatus Limivivens</taxon>
    </lineage>
</organism>
<dbReference type="Proteomes" id="UP000886886">
    <property type="component" value="Unassembled WGS sequence"/>
</dbReference>
<feature type="domain" description="PTS EIIA type-1" evidence="7">
    <location>
        <begin position="32"/>
        <end position="137"/>
    </location>
</feature>
<sequence length="163" mass="17574">MFSLFKKKNMEGVSELRAYLSGRAVPIEEVPDQVFSAKIMGDGIAIWPSSSTVVAPADGEITAVMEDSKHALGMKLKNQMELFLHVGLDTMDMRGDGFEVHVKLGEKVKAGAPLFSFDKEKIEAAGHPAITILAVTDEGSAKDIRYHTGIQVVAGETVIATIE</sequence>
<dbReference type="PROSITE" id="PS51093">
    <property type="entry name" value="PTS_EIIA_TYPE_1"/>
    <property type="match status" value="1"/>
</dbReference>
<dbReference type="EMBL" id="DVFT01000099">
    <property type="protein sequence ID" value="HIQ96257.1"/>
    <property type="molecule type" value="Genomic_DNA"/>
</dbReference>
<comment type="caution">
    <text evidence="8">The sequence shown here is derived from an EMBL/GenBank/DDBJ whole genome shotgun (WGS) entry which is preliminary data.</text>
</comment>